<dbReference type="FunFam" id="3.40.50.980:FF:000001">
    <property type="entry name" value="Non-ribosomal peptide synthetase"/>
    <property type="match status" value="1"/>
</dbReference>
<reference evidence="7" key="1">
    <citation type="journal article" date="2020" name="New Phytol.">
        <title>Comparative genomics reveals dynamic genome evolution in host specialist ectomycorrhizal fungi.</title>
        <authorList>
            <person name="Lofgren L.A."/>
            <person name="Nguyen N.H."/>
            <person name="Vilgalys R."/>
            <person name="Ruytinx J."/>
            <person name="Liao H.L."/>
            <person name="Branco S."/>
            <person name="Kuo A."/>
            <person name="LaButti K."/>
            <person name="Lipzen A."/>
            <person name="Andreopoulos W."/>
            <person name="Pangilinan J."/>
            <person name="Riley R."/>
            <person name="Hundley H."/>
            <person name="Na H."/>
            <person name="Barry K."/>
            <person name="Grigoriev I.V."/>
            <person name="Stajich J.E."/>
            <person name="Kennedy P.G."/>
        </authorList>
    </citation>
    <scope>NUCLEOTIDE SEQUENCE</scope>
    <source>
        <strain evidence="7">S12</strain>
    </source>
</reference>
<evidence type="ECO:0000256" key="4">
    <source>
        <dbReference type="ARBA" id="ARBA00023268"/>
    </source>
</evidence>
<dbReference type="GO" id="GO:0043041">
    <property type="term" value="P:amino acid activation for nonribosomal peptide biosynthetic process"/>
    <property type="evidence" value="ECO:0007669"/>
    <property type="project" value="TreeGrafter"/>
</dbReference>
<dbReference type="SMART" id="SM00823">
    <property type="entry name" value="PKS_PP"/>
    <property type="match status" value="3"/>
</dbReference>
<dbReference type="InterPro" id="IPR001242">
    <property type="entry name" value="Condensation_dom"/>
</dbReference>
<dbReference type="PANTHER" id="PTHR45527:SF1">
    <property type="entry name" value="FATTY ACID SYNTHASE"/>
    <property type="match status" value="1"/>
</dbReference>
<feature type="compositionally biased region" description="Polar residues" evidence="5">
    <location>
        <begin position="1325"/>
        <end position="1344"/>
    </location>
</feature>
<evidence type="ECO:0000259" key="6">
    <source>
        <dbReference type="PROSITE" id="PS50075"/>
    </source>
</evidence>
<dbReference type="PANTHER" id="PTHR45527">
    <property type="entry name" value="NONRIBOSOMAL PEPTIDE SYNTHETASE"/>
    <property type="match status" value="1"/>
</dbReference>
<feature type="domain" description="Carrier" evidence="6">
    <location>
        <begin position="1352"/>
        <end position="1425"/>
    </location>
</feature>
<dbReference type="InterPro" id="IPR023213">
    <property type="entry name" value="CAT-like_dom_sf"/>
</dbReference>
<dbReference type="InterPro" id="IPR010071">
    <property type="entry name" value="AA_adenyl_dom"/>
</dbReference>
<proteinExistence type="predicted"/>
<dbReference type="Gene3D" id="3.30.559.30">
    <property type="entry name" value="Nonribosomal peptide synthetase, condensation domain"/>
    <property type="match status" value="3"/>
</dbReference>
<feature type="domain" description="Carrier" evidence="6">
    <location>
        <begin position="1903"/>
        <end position="1976"/>
    </location>
</feature>
<dbReference type="OrthoDB" id="408177at2759"/>
<dbReference type="SUPFAM" id="SSF56801">
    <property type="entry name" value="Acetyl-CoA synthetase-like"/>
    <property type="match status" value="1"/>
</dbReference>
<dbReference type="RefSeq" id="XP_041166127.1">
    <property type="nucleotide sequence ID" value="XM_041311075.1"/>
</dbReference>
<dbReference type="Pfam" id="PF00550">
    <property type="entry name" value="PP-binding"/>
    <property type="match status" value="3"/>
</dbReference>
<feature type="domain" description="Carrier" evidence="6">
    <location>
        <begin position="803"/>
        <end position="879"/>
    </location>
</feature>
<protein>
    <recommendedName>
        <fullName evidence="6">Carrier domain-containing protein</fullName>
    </recommendedName>
</protein>
<evidence type="ECO:0000256" key="2">
    <source>
        <dbReference type="ARBA" id="ARBA00022553"/>
    </source>
</evidence>
<dbReference type="InterPro" id="IPR009081">
    <property type="entry name" value="PP-bd_ACP"/>
</dbReference>
<dbReference type="InterPro" id="IPR006162">
    <property type="entry name" value="Ppantetheine_attach_site"/>
</dbReference>
<dbReference type="GeneID" id="64604839"/>
<keyword evidence="8" id="KW-1185">Reference proteome</keyword>
<keyword evidence="4" id="KW-0511">Multifunctional enzyme</keyword>
<sequence length="2457" mass="271523">MDLDVHALLTGYQHLAFPDLSDSRVHDRSTTYLKSASLDLVAFQDCGIDIPGSAALLLASFCNILGLYCASSDILVGILSAGTILPCRFCWNTETVWGDLVDEARHSLDRIAGPNITESELKTELGLNEDQSPFTALFVLDDSRPENAYIPDDLLGSPLLLFNPSAALLSVWTSSRLVHPAVADQLLSQIVVSSVHAAQNPISKISSPPSYPANVASAVQCLCSEARASVYQHIRPVTIATDFILPYVQVDPNALAVCWYPNLAAGPRDNLVPETLSYGDLHVQANKLGRYLISQQLKPEDRVAVCMDRNTLFHIVLFGILRAGGCYVPIDPELPDERKSYIAKDSGARFVILESHRHSPEIYGGNVLDLDDDHISRDIQAMTTADLDVALPNNLAYMLYTSGTTGTPKGCLLTHEGLAEAILALSSFSAAVHMDNIRDGRYLGVASVAFDVHLSETLVPLSLGMLMISAPRGILLENLPYYISLLGITHVGIVPSLIDATMGTIQEDEAMGGSKLRFIGSGGEKISDTILEKWADHPKVRLANFYGPSEVTIGCCARFMDSNTPKGNVGRAFSNVAAYVVDQHLDILPRGAVGELVVGGPLVGRGYHGRPDLTDKVFIEWPQKGSWAYRTGDLARMMPDDTLEIIGRIDTQIKLRGVRIEAEGISAVLQRAARSCLQFNLDVGTILGTHPEIGGGSSPQLVSFISWDTGVSITTRRGGSRPGLVKSGRDLLHVLRDACEKELASYMRPAHIIALSWLPLSANGKADIKVLASIFSRLDFNELIGLQDPTGYVDDPDSDSPASDLEERILELLRESFAIASSGGPVGVHTSLFALGMDSLSLARFASILRRAFNINITVAEIMKSPTVRGLSSRLGDLVVSRPGADVPDIDNFSSLWMPEIRKKMPHLNIERVLPSYPIQEGVLYRSESAPTMCVQHLVMRVRDDVSIPQLHSAWEKAVADIDILRTVFFFGKTLVQVLLSRATCHLHWEESSVAASDSETFANHFFDEEATRVSVEINTLITSVPPVRLRLYHQSYGTYIVLSIHHALFDAISLPRILKYVEDAYLDQPLQNLTPPNQILEHTTFRDLTPAREYWTSTLRDFNWSYRNLMDATQSASPKRISITLDTPLSYFQQMLAHCQVTLQAALTCTFASILANRLCLSDDLIFGIIRSGRLAPVEGMGDALIPLLSLVPMRVNLNNPDCLRQVQDDIITAIPFENVPLGQVQKWVRPGAGLFDILFSVMYKDQPAYELFDVVRSELPQPDFFLSVEVVVDVSTDQLILQAAFYDDGSQAADIESMLLQFESEARGVVTSGVPHVTVPQKSQVNRAESTPPVNTANGTRDSNGERGISVALHSVRKIIAEFLGVDPQRLWSRTSFIALGLDSIRSVGLSRALKEEGYHVTAAELMKSACLAELESLPMLLQDVSRAQLELEARNLFQEQCRILESHFDVATCRFSDRDEARILPTTALQAGMLSQTVISSGLLYNHVFMFKLASSVEHARLRQACQSIVTSFDIFRTTFHYIVDLGKWAQVSHSDAPMVWIEVHLHAGESLDAMIKTVTASTSVSEQGTFKPSLAFCLVEQQEDAGTKNYSLAIAMHHAIYDGISIGALLEELERAYQAHSSTKIPQFYDVLPLILREEHQSIPFWVQHLQDFRPVPLPRAESSTQPSSVVYSRRLKLDHNVLKTAASGAGVTLQCLGQAAWSKFISSKVSSWDIMFGHVVSGRSFPGYEDVIGPMLNTIPCRVRIGETTTNRDLLRSIHAHNLAALEWQHASLRDIQSETGLFELWDSIFVFQPLKSKSSSPLWSLLNPDESEANIQYPLNCEFHEMDDGFSVTLACMSNIMDPESLDHEMSRLEAFLGTIISQPNAKAVADLPFDGRKLPLHSNVSTASIAPRRGIDHLPPALVNVLTSVAKCSADKLDPDRPIAAIGIDSITAIQLSAKCREAGIALSIADIIACRTIGDLAARVVEVETQPKTHPPRLDYIAPEIDFQAFADRFPSDRRGDLTIARATSGMKWLICAWQRSHYARFQHVFAWRMTQKIDPERLRSSWTEFISRHPILRSTFVSTKSHSDVHIATFSTDKMESSFAVEPFDDSADNTDNLQARMNMIISHPAPTDGPQAYGLLLNGLHNQYLLIRMHHFQYDAWSLGLLIEDLSHIYLGQPSSVTSDYEAFMSTFAPTPENLQKQEEYWRSTFSPSFRPAYFPQLKALVVRDEIIPRTIVIAKDVVHGASTLEQRARVHGVSLQSVLLACWAYIQSSYMSPEQVTFGLWHAGRTGPVKDIDRLAFPCMNVLPMHTRLGSNSIIDVARSIQDDLRLRTPVVQQTDLQMIDQWIGGTGAPLCNVFVNLIRPLASDDEEAGLFGSVDIAYTVPEDVSESDPKTVDWIPTSNLIQDDVMVEIIVHPLEDTITMSIESAPAIMDTQLARKVIDYWSEIVGGHWESAPVNMRTISM</sequence>
<dbReference type="InterPro" id="IPR036736">
    <property type="entry name" value="ACP-like_sf"/>
</dbReference>
<dbReference type="InterPro" id="IPR020806">
    <property type="entry name" value="PKS_PP-bd"/>
</dbReference>
<name>A0A9P7J594_9AGAM</name>
<evidence type="ECO:0000313" key="8">
    <source>
        <dbReference type="Proteomes" id="UP000719766"/>
    </source>
</evidence>
<dbReference type="Pfam" id="PF00501">
    <property type="entry name" value="AMP-binding"/>
    <property type="match status" value="1"/>
</dbReference>
<dbReference type="InterPro" id="IPR000873">
    <property type="entry name" value="AMP-dep_synth/lig_dom"/>
</dbReference>
<gene>
    <name evidence="7" type="ORF">HD556DRAFT_608125</name>
</gene>
<dbReference type="GO" id="GO:0005737">
    <property type="term" value="C:cytoplasm"/>
    <property type="evidence" value="ECO:0007669"/>
    <property type="project" value="TreeGrafter"/>
</dbReference>
<dbReference type="NCBIfam" id="TIGR01733">
    <property type="entry name" value="AA-adenyl-dom"/>
    <property type="match status" value="1"/>
</dbReference>
<dbReference type="Gene3D" id="3.30.300.30">
    <property type="match status" value="1"/>
</dbReference>
<dbReference type="PROSITE" id="PS00012">
    <property type="entry name" value="PHOSPHOPANTETHEINE"/>
    <property type="match status" value="1"/>
</dbReference>
<keyword evidence="3" id="KW-0436">Ligase</keyword>
<dbReference type="SUPFAM" id="SSF47336">
    <property type="entry name" value="ACP-like"/>
    <property type="match status" value="3"/>
</dbReference>
<dbReference type="InterPro" id="IPR042099">
    <property type="entry name" value="ANL_N_sf"/>
</dbReference>
<organism evidence="7 8">
    <name type="scientific">Suillus plorans</name>
    <dbReference type="NCBI Taxonomy" id="116603"/>
    <lineage>
        <taxon>Eukaryota</taxon>
        <taxon>Fungi</taxon>
        <taxon>Dikarya</taxon>
        <taxon>Basidiomycota</taxon>
        <taxon>Agaricomycotina</taxon>
        <taxon>Agaricomycetes</taxon>
        <taxon>Agaricomycetidae</taxon>
        <taxon>Boletales</taxon>
        <taxon>Suillineae</taxon>
        <taxon>Suillaceae</taxon>
        <taxon>Suillus</taxon>
    </lineage>
</organism>
<dbReference type="Gene3D" id="3.40.50.12780">
    <property type="entry name" value="N-terminal domain of ligase-like"/>
    <property type="match status" value="1"/>
</dbReference>
<dbReference type="InterPro" id="IPR045851">
    <property type="entry name" value="AMP-bd_C_sf"/>
</dbReference>
<dbReference type="PROSITE" id="PS50075">
    <property type="entry name" value="CARRIER"/>
    <property type="match status" value="3"/>
</dbReference>
<evidence type="ECO:0000256" key="3">
    <source>
        <dbReference type="ARBA" id="ARBA00022598"/>
    </source>
</evidence>
<dbReference type="GO" id="GO:0044550">
    <property type="term" value="P:secondary metabolite biosynthetic process"/>
    <property type="evidence" value="ECO:0007669"/>
    <property type="project" value="TreeGrafter"/>
</dbReference>
<dbReference type="GO" id="GO:0016874">
    <property type="term" value="F:ligase activity"/>
    <property type="evidence" value="ECO:0007669"/>
    <property type="project" value="UniProtKB-KW"/>
</dbReference>
<dbReference type="GO" id="GO:0031177">
    <property type="term" value="F:phosphopantetheine binding"/>
    <property type="evidence" value="ECO:0007669"/>
    <property type="project" value="InterPro"/>
</dbReference>
<evidence type="ECO:0000313" key="7">
    <source>
        <dbReference type="EMBL" id="KAG1803781.1"/>
    </source>
</evidence>
<comment type="caution">
    <text evidence="7">The sequence shown here is derived from an EMBL/GenBank/DDBJ whole genome shotgun (WGS) entry which is preliminary data.</text>
</comment>
<evidence type="ECO:0000256" key="1">
    <source>
        <dbReference type="ARBA" id="ARBA00022450"/>
    </source>
</evidence>
<dbReference type="PROSITE" id="PS00455">
    <property type="entry name" value="AMP_BINDING"/>
    <property type="match status" value="1"/>
</dbReference>
<accession>A0A9P7J594</accession>
<dbReference type="Pfam" id="PF00668">
    <property type="entry name" value="Condensation"/>
    <property type="match status" value="3"/>
</dbReference>
<dbReference type="Proteomes" id="UP000719766">
    <property type="component" value="Unassembled WGS sequence"/>
</dbReference>
<feature type="region of interest" description="Disordered" evidence="5">
    <location>
        <begin position="1325"/>
        <end position="1348"/>
    </location>
</feature>
<dbReference type="Gene3D" id="1.10.1200.10">
    <property type="entry name" value="ACP-like"/>
    <property type="match status" value="3"/>
</dbReference>
<keyword evidence="2" id="KW-0597">Phosphoprotein</keyword>
<dbReference type="SUPFAM" id="SSF52777">
    <property type="entry name" value="CoA-dependent acyltransferases"/>
    <property type="match status" value="6"/>
</dbReference>
<dbReference type="EMBL" id="JABBWE010000004">
    <property type="protein sequence ID" value="KAG1803781.1"/>
    <property type="molecule type" value="Genomic_DNA"/>
</dbReference>
<dbReference type="InterPro" id="IPR020845">
    <property type="entry name" value="AMP-binding_CS"/>
</dbReference>
<dbReference type="Gene3D" id="3.30.559.10">
    <property type="entry name" value="Chloramphenicol acetyltransferase-like domain"/>
    <property type="match status" value="3"/>
</dbReference>
<keyword evidence="1" id="KW-0596">Phosphopantetheine</keyword>
<evidence type="ECO:0000256" key="5">
    <source>
        <dbReference type="SAM" id="MobiDB-lite"/>
    </source>
</evidence>